<feature type="non-terminal residue" evidence="1">
    <location>
        <position position="501"/>
    </location>
</feature>
<sequence length="501" mass="56298">GPGFKNPTDEEQYLNLSTNYLFKGTSYTFNLDDYYDDTDLTKTYTGAKFQTEDFNGTSLEWSGTVLNDTVTPVNNTETQYGDPSNINMIEGTTDSMDNMKINDASYTTFTSTHTDPYFYESPTQWEDFIFTEGAGNTDGELETDNDANYAIIDTGFALVDESLLGIIIPTSDILTEWDVDAGPPHWSRLDEGPGAPDGLRIAESVMGKYDSWNFDSLTIPAGRVGTKMVVYGYTLSPPGDTPILVTTNIAGVTGLWSTSPPQWRSFTDTGLDFDQADLDAFTMTVEKSIATGLAIIDAVYVEVWTSLNQYSVDYTITWNVADPDLDSIESFYYDYRTTVPVDTDLDIYNWDTTEWLELESNIGTGWYSGLYALTDPYISGSDEIKIRFQSATFPMDFDMELDQIVLEWVSSLPPADLEMEITFPFARYNEDLLAMNVQSWQRTNKSQTITFKIWNYDTESYTQISSSSDTSFTKKEYNTTSPADFISPTGTVKLYWVGTDL</sequence>
<protein>
    <submittedName>
        <fullName evidence="1">Uncharacterized protein</fullName>
    </submittedName>
</protein>
<dbReference type="AlphaFoldDB" id="A0A0F9B4R7"/>
<name>A0A0F9B4R7_9ZZZZ</name>
<organism evidence="1">
    <name type="scientific">marine sediment metagenome</name>
    <dbReference type="NCBI Taxonomy" id="412755"/>
    <lineage>
        <taxon>unclassified sequences</taxon>
        <taxon>metagenomes</taxon>
        <taxon>ecological metagenomes</taxon>
    </lineage>
</organism>
<evidence type="ECO:0000313" key="1">
    <source>
        <dbReference type="EMBL" id="KKL16660.1"/>
    </source>
</evidence>
<gene>
    <name evidence="1" type="ORF">LCGC14_2493340</name>
</gene>
<reference evidence="1" key="1">
    <citation type="journal article" date="2015" name="Nature">
        <title>Complex archaea that bridge the gap between prokaryotes and eukaryotes.</title>
        <authorList>
            <person name="Spang A."/>
            <person name="Saw J.H."/>
            <person name="Jorgensen S.L."/>
            <person name="Zaremba-Niedzwiedzka K."/>
            <person name="Martijn J."/>
            <person name="Lind A.E."/>
            <person name="van Eijk R."/>
            <person name="Schleper C."/>
            <person name="Guy L."/>
            <person name="Ettema T.J."/>
        </authorList>
    </citation>
    <scope>NUCLEOTIDE SEQUENCE</scope>
</reference>
<proteinExistence type="predicted"/>
<dbReference type="EMBL" id="LAZR01039573">
    <property type="protein sequence ID" value="KKL16660.1"/>
    <property type="molecule type" value="Genomic_DNA"/>
</dbReference>
<comment type="caution">
    <text evidence="1">The sequence shown here is derived from an EMBL/GenBank/DDBJ whole genome shotgun (WGS) entry which is preliminary data.</text>
</comment>
<accession>A0A0F9B4R7</accession>
<feature type="non-terminal residue" evidence="1">
    <location>
        <position position="1"/>
    </location>
</feature>